<proteinExistence type="predicted"/>
<protein>
    <submittedName>
        <fullName evidence="1">Uncharacterized protein</fullName>
    </submittedName>
</protein>
<dbReference type="EMBL" id="CM042013">
    <property type="protein sequence ID" value="KAI3737709.1"/>
    <property type="molecule type" value="Genomic_DNA"/>
</dbReference>
<evidence type="ECO:0000313" key="1">
    <source>
        <dbReference type="EMBL" id="KAI3737709.1"/>
    </source>
</evidence>
<keyword evidence="2" id="KW-1185">Reference proteome</keyword>
<sequence length="407" mass="46328">MTNNHNQNKIINHHQLLPSSTTTTTTTNRSNSSTITTTRSNSSTVTTTRSNSTTQACAACRYQRRKCAPDCILAPYFPHDRQRQFQNAHKLFGVSNITKLIRDLDPPQKDEAMRTIIYQSDVRAQDPVEGCYRIIRELHRQIEYSRAELEIVLHQLAICRAHAAQNQNQNLHHPHDQILIDGVDCDINLVSNPDDPNLYDDLDTENVNHHNHGLDLDLGQIPQQQEHDDRNVQIHDHEQFILGQQNLNHDQDEGCKDDNVVPLQEINSWATMNNSPPSSAICLEVKPSVDECEEFKPLLINEIPAGDRHEFKFEFDEINEPSEETLFNEGNQKALNKEDNVSFFTKEENVSYQQHNQDHDLKGAATLFTLTNSIKGYGSEAKEMTKSNEEEHIDTMKIGGDGCDVSQ</sequence>
<organism evidence="1 2">
    <name type="scientific">Cichorium intybus</name>
    <name type="common">Chicory</name>
    <dbReference type="NCBI Taxonomy" id="13427"/>
    <lineage>
        <taxon>Eukaryota</taxon>
        <taxon>Viridiplantae</taxon>
        <taxon>Streptophyta</taxon>
        <taxon>Embryophyta</taxon>
        <taxon>Tracheophyta</taxon>
        <taxon>Spermatophyta</taxon>
        <taxon>Magnoliopsida</taxon>
        <taxon>eudicotyledons</taxon>
        <taxon>Gunneridae</taxon>
        <taxon>Pentapetalae</taxon>
        <taxon>asterids</taxon>
        <taxon>campanulids</taxon>
        <taxon>Asterales</taxon>
        <taxon>Asteraceae</taxon>
        <taxon>Cichorioideae</taxon>
        <taxon>Cichorieae</taxon>
        <taxon>Cichoriinae</taxon>
        <taxon>Cichorium</taxon>
    </lineage>
</organism>
<comment type="caution">
    <text evidence="1">The sequence shown here is derived from an EMBL/GenBank/DDBJ whole genome shotgun (WGS) entry which is preliminary data.</text>
</comment>
<dbReference type="Proteomes" id="UP001055811">
    <property type="component" value="Linkage Group LG05"/>
</dbReference>
<gene>
    <name evidence="1" type="ORF">L2E82_27719</name>
</gene>
<accession>A0ACB9CTS7</accession>
<reference evidence="2" key="1">
    <citation type="journal article" date="2022" name="Mol. Ecol. Resour.">
        <title>The genomes of chicory, endive, great burdock and yacon provide insights into Asteraceae palaeo-polyploidization history and plant inulin production.</title>
        <authorList>
            <person name="Fan W."/>
            <person name="Wang S."/>
            <person name="Wang H."/>
            <person name="Wang A."/>
            <person name="Jiang F."/>
            <person name="Liu H."/>
            <person name="Zhao H."/>
            <person name="Xu D."/>
            <person name="Zhang Y."/>
        </authorList>
    </citation>
    <scope>NUCLEOTIDE SEQUENCE [LARGE SCALE GENOMIC DNA]</scope>
    <source>
        <strain evidence="2">cv. Punajuju</strain>
    </source>
</reference>
<reference evidence="1 2" key="2">
    <citation type="journal article" date="2022" name="Mol. Ecol. Resour.">
        <title>The genomes of chicory, endive, great burdock and yacon provide insights into Asteraceae paleo-polyploidization history and plant inulin production.</title>
        <authorList>
            <person name="Fan W."/>
            <person name="Wang S."/>
            <person name="Wang H."/>
            <person name="Wang A."/>
            <person name="Jiang F."/>
            <person name="Liu H."/>
            <person name="Zhao H."/>
            <person name="Xu D."/>
            <person name="Zhang Y."/>
        </authorList>
    </citation>
    <scope>NUCLEOTIDE SEQUENCE [LARGE SCALE GENOMIC DNA]</scope>
    <source>
        <strain evidence="2">cv. Punajuju</strain>
        <tissue evidence="1">Leaves</tissue>
    </source>
</reference>
<name>A0ACB9CTS7_CICIN</name>
<evidence type="ECO:0000313" key="2">
    <source>
        <dbReference type="Proteomes" id="UP001055811"/>
    </source>
</evidence>